<dbReference type="GO" id="GO:0005739">
    <property type="term" value="C:mitochondrion"/>
    <property type="evidence" value="ECO:0007669"/>
    <property type="project" value="TreeGrafter"/>
</dbReference>
<dbReference type="EMBL" id="RBNJ01001765">
    <property type="protein sequence ID" value="RUS32793.1"/>
    <property type="molecule type" value="Genomic_DNA"/>
</dbReference>
<dbReference type="PANTHER" id="PTHR48069:SF3">
    <property type="entry name" value="DIHYDROFOLATE REDUCTASE"/>
    <property type="match status" value="1"/>
</dbReference>
<dbReference type="Pfam" id="PF00186">
    <property type="entry name" value="DHFR_1"/>
    <property type="match status" value="1"/>
</dbReference>
<dbReference type="PROSITE" id="PS51330">
    <property type="entry name" value="DHFR_2"/>
    <property type="match status" value="1"/>
</dbReference>
<evidence type="ECO:0000256" key="1">
    <source>
        <dbReference type="ARBA" id="ARBA00004903"/>
    </source>
</evidence>
<dbReference type="GO" id="GO:0046654">
    <property type="term" value="P:tetrahydrofolate biosynthetic process"/>
    <property type="evidence" value="ECO:0007669"/>
    <property type="project" value="UniProtKB-UniPathway"/>
</dbReference>
<dbReference type="PANTHER" id="PTHR48069">
    <property type="entry name" value="DIHYDROFOLATE REDUCTASE"/>
    <property type="match status" value="1"/>
</dbReference>
<dbReference type="GO" id="GO:0004146">
    <property type="term" value="F:dihydrofolate reductase activity"/>
    <property type="evidence" value="ECO:0007669"/>
    <property type="project" value="UniProtKB-EC"/>
</dbReference>
<protein>
    <recommendedName>
        <fullName evidence="3">Dihydrofolate reductase</fullName>
        <ecNumber evidence="2">1.5.1.3</ecNumber>
    </recommendedName>
</protein>
<dbReference type="UniPathway" id="UPA00077">
    <property type="reaction ID" value="UER00158"/>
</dbReference>
<evidence type="ECO:0000256" key="2">
    <source>
        <dbReference type="ARBA" id="ARBA00012856"/>
    </source>
</evidence>
<evidence type="ECO:0000313" key="9">
    <source>
        <dbReference type="EMBL" id="RUS32793.1"/>
    </source>
</evidence>
<dbReference type="GO" id="GO:0006730">
    <property type="term" value="P:one-carbon metabolic process"/>
    <property type="evidence" value="ECO:0007669"/>
    <property type="project" value="UniProtKB-KW"/>
</dbReference>
<dbReference type="InterPro" id="IPR001796">
    <property type="entry name" value="DHFR_dom"/>
</dbReference>
<organism evidence="9 10">
    <name type="scientific">Jimgerdemannia flammicorona</name>
    <dbReference type="NCBI Taxonomy" id="994334"/>
    <lineage>
        <taxon>Eukaryota</taxon>
        <taxon>Fungi</taxon>
        <taxon>Fungi incertae sedis</taxon>
        <taxon>Mucoromycota</taxon>
        <taxon>Mucoromycotina</taxon>
        <taxon>Endogonomycetes</taxon>
        <taxon>Endogonales</taxon>
        <taxon>Endogonaceae</taxon>
        <taxon>Jimgerdemannia</taxon>
    </lineage>
</organism>
<evidence type="ECO:0000256" key="3">
    <source>
        <dbReference type="ARBA" id="ARBA00018886"/>
    </source>
</evidence>
<keyword evidence="6" id="KW-0560">Oxidoreductase</keyword>
<gene>
    <name evidence="9" type="ORF">BC938DRAFT_474250</name>
</gene>
<dbReference type="InterPro" id="IPR024072">
    <property type="entry name" value="DHFR-like_dom_sf"/>
</dbReference>
<dbReference type="PROSITE" id="PS00075">
    <property type="entry name" value="DHFR_1"/>
    <property type="match status" value="1"/>
</dbReference>
<comment type="similarity">
    <text evidence="7">Belongs to the dihydrofolate reductase family.</text>
</comment>
<evidence type="ECO:0000313" key="10">
    <source>
        <dbReference type="Proteomes" id="UP000274822"/>
    </source>
</evidence>
<keyword evidence="10" id="KW-1185">Reference proteome</keyword>
<comment type="caution">
    <text evidence="9">The sequence shown here is derived from an EMBL/GenBank/DDBJ whole genome shotgun (WGS) entry which is preliminary data.</text>
</comment>
<dbReference type="GO" id="GO:0050661">
    <property type="term" value="F:NADP binding"/>
    <property type="evidence" value="ECO:0007669"/>
    <property type="project" value="InterPro"/>
</dbReference>
<feature type="domain" description="DHFR" evidence="8">
    <location>
        <begin position="24"/>
        <end position="223"/>
    </location>
</feature>
<dbReference type="PRINTS" id="PR00070">
    <property type="entry name" value="DHFR"/>
</dbReference>
<accession>A0A433QSN5</accession>
<comment type="pathway">
    <text evidence="1">Cofactor biosynthesis; tetrahydrofolate biosynthesis; 5,6,7,8-tetrahydrofolate from 7,8-dihydrofolate: step 1/1.</text>
</comment>
<evidence type="ECO:0000256" key="5">
    <source>
        <dbReference type="ARBA" id="ARBA00022857"/>
    </source>
</evidence>
<dbReference type="GO" id="GO:0046452">
    <property type="term" value="P:dihydrofolate metabolic process"/>
    <property type="evidence" value="ECO:0007669"/>
    <property type="project" value="TreeGrafter"/>
</dbReference>
<dbReference type="CDD" id="cd00209">
    <property type="entry name" value="DHFR"/>
    <property type="match status" value="1"/>
</dbReference>
<dbReference type="AlphaFoldDB" id="A0A433QSN5"/>
<dbReference type="InterPro" id="IPR012259">
    <property type="entry name" value="DHFR"/>
</dbReference>
<evidence type="ECO:0000259" key="8">
    <source>
        <dbReference type="PROSITE" id="PS51330"/>
    </source>
</evidence>
<dbReference type="SUPFAM" id="SSF53597">
    <property type="entry name" value="Dihydrofolate reductase-like"/>
    <property type="match status" value="1"/>
</dbReference>
<evidence type="ECO:0000256" key="7">
    <source>
        <dbReference type="RuleBase" id="RU004474"/>
    </source>
</evidence>
<sequence length="229" mass="25903">MERVGATRKNAHRLLSPSMPSPVKFTLIVAATQDHGIGRNNNLPWRLPPDQAYFKRVTCRIPRDATSADDLLGATKQNAVIMGRLTWESVPVKMRPLTGRFNIVVSRNPDYLKDTTFPPGSVRMASSLSSALALVDPLLHPRIYIIGGAQIYRDALALSECEHVLLTRIHTRVECDTFFPDVGADPRFRRASHHELVRFVEEDLPEGVQMHKGLEYEYMLFSRVEEVQL</sequence>
<proteinExistence type="inferred from homology"/>
<dbReference type="InterPro" id="IPR017925">
    <property type="entry name" value="DHFR_CS"/>
</dbReference>
<dbReference type="EC" id="1.5.1.3" evidence="2"/>
<evidence type="ECO:0000256" key="6">
    <source>
        <dbReference type="ARBA" id="ARBA00023002"/>
    </source>
</evidence>
<dbReference type="Proteomes" id="UP000274822">
    <property type="component" value="Unassembled WGS sequence"/>
</dbReference>
<evidence type="ECO:0000256" key="4">
    <source>
        <dbReference type="ARBA" id="ARBA00022563"/>
    </source>
</evidence>
<keyword evidence="4" id="KW-0554">One-carbon metabolism</keyword>
<name>A0A433QSN5_9FUNG</name>
<dbReference type="Gene3D" id="3.40.430.10">
    <property type="entry name" value="Dihydrofolate Reductase, subunit A"/>
    <property type="match status" value="1"/>
</dbReference>
<keyword evidence="5" id="KW-0521">NADP</keyword>
<dbReference type="GO" id="GO:0046655">
    <property type="term" value="P:folic acid metabolic process"/>
    <property type="evidence" value="ECO:0007669"/>
    <property type="project" value="TreeGrafter"/>
</dbReference>
<reference evidence="9 10" key="1">
    <citation type="journal article" date="2018" name="New Phytol.">
        <title>Phylogenomics of Endogonaceae and evolution of mycorrhizas within Mucoromycota.</title>
        <authorList>
            <person name="Chang Y."/>
            <person name="Desiro A."/>
            <person name="Na H."/>
            <person name="Sandor L."/>
            <person name="Lipzen A."/>
            <person name="Clum A."/>
            <person name="Barry K."/>
            <person name="Grigoriev I.V."/>
            <person name="Martin F.M."/>
            <person name="Stajich J.E."/>
            <person name="Smith M.E."/>
            <person name="Bonito G."/>
            <person name="Spatafora J.W."/>
        </authorList>
    </citation>
    <scope>NUCLEOTIDE SEQUENCE [LARGE SCALE GENOMIC DNA]</scope>
    <source>
        <strain evidence="9 10">AD002</strain>
    </source>
</reference>